<dbReference type="SUPFAM" id="SSF103473">
    <property type="entry name" value="MFS general substrate transporter"/>
    <property type="match status" value="1"/>
</dbReference>
<evidence type="ECO:0000259" key="7">
    <source>
        <dbReference type="PROSITE" id="PS50850"/>
    </source>
</evidence>
<feature type="transmembrane region" description="Helical" evidence="6">
    <location>
        <begin position="404"/>
        <end position="425"/>
    </location>
</feature>
<dbReference type="InterPro" id="IPR020846">
    <property type="entry name" value="MFS_dom"/>
</dbReference>
<comment type="subcellular location">
    <subcellularLocation>
        <location evidence="1">Membrane</location>
        <topology evidence="1">Multi-pass membrane protein</topology>
    </subcellularLocation>
</comment>
<dbReference type="GO" id="GO:0022857">
    <property type="term" value="F:transmembrane transporter activity"/>
    <property type="evidence" value="ECO:0007669"/>
    <property type="project" value="InterPro"/>
</dbReference>
<dbReference type="PROSITE" id="PS50850">
    <property type="entry name" value="MFS"/>
    <property type="match status" value="1"/>
</dbReference>
<dbReference type="PANTHER" id="PTHR43791">
    <property type="entry name" value="PERMEASE-RELATED"/>
    <property type="match status" value="1"/>
</dbReference>
<evidence type="ECO:0000256" key="5">
    <source>
        <dbReference type="ARBA" id="ARBA00023136"/>
    </source>
</evidence>
<evidence type="ECO:0000256" key="6">
    <source>
        <dbReference type="SAM" id="Phobius"/>
    </source>
</evidence>
<keyword evidence="3 6" id="KW-0812">Transmembrane</keyword>
<feature type="transmembrane region" description="Helical" evidence="6">
    <location>
        <begin position="288"/>
        <end position="305"/>
    </location>
</feature>
<dbReference type="Proteomes" id="UP000799772">
    <property type="component" value="Unassembled WGS sequence"/>
</dbReference>
<dbReference type="InterPro" id="IPR011701">
    <property type="entry name" value="MFS"/>
</dbReference>
<dbReference type="Gene3D" id="1.20.1250.20">
    <property type="entry name" value="MFS general substrate transporter like domains"/>
    <property type="match status" value="2"/>
</dbReference>
<name>A0A9P4IB55_9PEZI</name>
<keyword evidence="5 6" id="KW-0472">Membrane</keyword>
<feature type="transmembrane region" description="Helical" evidence="6">
    <location>
        <begin position="146"/>
        <end position="167"/>
    </location>
</feature>
<feature type="transmembrane region" description="Helical" evidence="6">
    <location>
        <begin position="86"/>
        <end position="105"/>
    </location>
</feature>
<dbReference type="InterPro" id="IPR036259">
    <property type="entry name" value="MFS_trans_sf"/>
</dbReference>
<dbReference type="PANTHER" id="PTHR43791:SF57">
    <property type="entry name" value="MAJOR FACILITATOR SUPERFAMILY (MFS) PROFILE DOMAIN-CONTAINING PROTEIN"/>
    <property type="match status" value="1"/>
</dbReference>
<feature type="transmembrane region" description="Helical" evidence="6">
    <location>
        <begin position="337"/>
        <end position="359"/>
    </location>
</feature>
<dbReference type="Pfam" id="PF07690">
    <property type="entry name" value="MFS_1"/>
    <property type="match status" value="1"/>
</dbReference>
<dbReference type="EMBL" id="ML978126">
    <property type="protein sequence ID" value="KAF2098646.1"/>
    <property type="molecule type" value="Genomic_DNA"/>
</dbReference>
<keyword evidence="9" id="KW-1185">Reference proteome</keyword>
<dbReference type="GO" id="GO:0016020">
    <property type="term" value="C:membrane"/>
    <property type="evidence" value="ECO:0007669"/>
    <property type="project" value="UniProtKB-SubCell"/>
</dbReference>
<feature type="transmembrane region" description="Helical" evidence="6">
    <location>
        <begin position="60"/>
        <end position="79"/>
    </location>
</feature>
<keyword evidence="4 6" id="KW-1133">Transmembrane helix</keyword>
<evidence type="ECO:0000256" key="2">
    <source>
        <dbReference type="ARBA" id="ARBA00022448"/>
    </source>
</evidence>
<feature type="transmembrane region" description="Helical" evidence="6">
    <location>
        <begin position="248"/>
        <end position="268"/>
    </location>
</feature>
<evidence type="ECO:0000256" key="3">
    <source>
        <dbReference type="ARBA" id="ARBA00022692"/>
    </source>
</evidence>
<proteinExistence type="predicted"/>
<keyword evidence="2" id="KW-0813">Transport</keyword>
<feature type="domain" description="Major facilitator superfamily (MFS) profile" evidence="7">
    <location>
        <begin position="20"/>
        <end position="432"/>
    </location>
</feature>
<feature type="transmembrane region" description="Helical" evidence="6">
    <location>
        <begin position="312"/>
        <end position="331"/>
    </location>
</feature>
<organism evidence="8 9">
    <name type="scientific">Rhizodiscina lignyota</name>
    <dbReference type="NCBI Taxonomy" id="1504668"/>
    <lineage>
        <taxon>Eukaryota</taxon>
        <taxon>Fungi</taxon>
        <taxon>Dikarya</taxon>
        <taxon>Ascomycota</taxon>
        <taxon>Pezizomycotina</taxon>
        <taxon>Dothideomycetes</taxon>
        <taxon>Pleosporomycetidae</taxon>
        <taxon>Aulographales</taxon>
        <taxon>Rhizodiscinaceae</taxon>
        <taxon>Rhizodiscina</taxon>
    </lineage>
</organism>
<feature type="transmembrane region" description="Helical" evidence="6">
    <location>
        <begin position="111"/>
        <end position="134"/>
    </location>
</feature>
<sequence length="465" mass="51698">ASPFDEKATARLLRKIDWTLIPFLSLLYLLSFLDRSNIGNARLAGLEKSLGMTGLDYNNVLAIFFPFYVLAEIPSNIVMKASRPSVWIPTLMVAWGLMCILMGLVKNYAGLLAIRAALGLAEGGLFPGIAFFLTMWYRRYECGLRLAIFFSAATVAGAFGGLIARGIMQMDSTAGLKSWQWIFILEGMVTFVVGVSAFYFMFDYADTAKFLNKEERTEVKRRLEDDCNGLADEFSWSFIFDAFKDWKIWVHMAITLCIFTCLYSFSLFLPTIIKSLGYTNNSAQLMSVPPYVVACFLCISAGFIEDRHRQRGIYQIGFCLVAMVGFIMLLASESSHVKYAGTFLAAAGIYPNVPACVAWNSNNIGGSTKRSVGIAMQVLLGNLGGVISGYSFLPKDEPRYIPGYGMLAGMCAFAALLSFGMAVYLRIENKSRGERNAKKPEEYTAAEKIQERDLGDYASFFRYTV</sequence>
<protein>
    <submittedName>
        <fullName evidence="8">Major facilitator superfamily transporter</fullName>
    </submittedName>
</protein>
<feature type="transmembrane region" description="Helical" evidence="6">
    <location>
        <begin position="371"/>
        <end position="392"/>
    </location>
</feature>
<feature type="non-terminal residue" evidence="8">
    <location>
        <position position="465"/>
    </location>
</feature>
<accession>A0A9P4IB55</accession>
<evidence type="ECO:0000313" key="9">
    <source>
        <dbReference type="Proteomes" id="UP000799772"/>
    </source>
</evidence>
<evidence type="ECO:0000256" key="4">
    <source>
        <dbReference type="ARBA" id="ARBA00022989"/>
    </source>
</evidence>
<evidence type="ECO:0000313" key="8">
    <source>
        <dbReference type="EMBL" id="KAF2098646.1"/>
    </source>
</evidence>
<feature type="transmembrane region" description="Helical" evidence="6">
    <location>
        <begin position="12"/>
        <end position="33"/>
    </location>
</feature>
<dbReference type="OrthoDB" id="2962993at2759"/>
<dbReference type="FunFam" id="1.20.1250.20:FF:000068">
    <property type="entry name" value="MFS general substrate transporter"/>
    <property type="match status" value="1"/>
</dbReference>
<reference evidence="8" key="1">
    <citation type="journal article" date="2020" name="Stud. Mycol.">
        <title>101 Dothideomycetes genomes: a test case for predicting lifestyles and emergence of pathogens.</title>
        <authorList>
            <person name="Haridas S."/>
            <person name="Albert R."/>
            <person name="Binder M."/>
            <person name="Bloem J."/>
            <person name="Labutti K."/>
            <person name="Salamov A."/>
            <person name="Andreopoulos B."/>
            <person name="Baker S."/>
            <person name="Barry K."/>
            <person name="Bills G."/>
            <person name="Bluhm B."/>
            <person name="Cannon C."/>
            <person name="Castanera R."/>
            <person name="Culley D."/>
            <person name="Daum C."/>
            <person name="Ezra D."/>
            <person name="Gonzalez J."/>
            <person name="Henrissat B."/>
            <person name="Kuo A."/>
            <person name="Liang C."/>
            <person name="Lipzen A."/>
            <person name="Lutzoni F."/>
            <person name="Magnuson J."/>
            <person name="Mondo S."/>
            <person name="Nolan M."/>
            <person name="Ohm R."/>
            <person name="Pangilinan J."/>
            <person name="Park H.-J."/>
            <person name="Ramirez L."/>
            <person name="Alfaro M."/>
            <person name="Sun H."/>
            <person name="Tritt A."/>
            <person name="Yoshinaga Y."/>
            <person name="Zwiers L.-H."/>
            <person name="Turgeon B."/>
            <person name="Goodwin S."/>
            <person name="Spatafora J."/>
            <person name="Crous P."/>
            <person name="Grigoriev I."/>
        </authorList>
    </citation>
    <scope>NUCLEOTIDE SEQUENCE</scope>
    <source>
        <strain evidence="8">CBS 133067</strain>
    </source>
</reference>
<evidence type="ECO:0000256" key="1">
    <source>
        <dbReference type="ARBA" id="ARBA00004141"/>
    </source>
</evidence>
<feature type="non-terminal residue" evidence="8">
    <location>
        <position position="1"/>
    </location>
</feature>
<feature type="transmembrane region" description="Helical" evidence="6">
    <location>
        <begin position="179"/>
        <end position="202"/>
    </location>
</feature>
<gene>
    <name evidence="8" type="ORF">NA57DRAFT_11718</name>
</gene>
<dbReference type="FunFam" id="1.20.1250.20:FF:000034">
    <property type="entry name" value="MFS general substrate transporter"/>
    <property type="match status" value="1"/>
</dbReference>
<dbReference type="AlphaFoldDB" id="A0A9P4IB55"/>
<comment type="caution">
    <text evidence="8">The sequence shown here is derived from an EMBL/GenBank/DDBJ whole genome shotgun (WGS) entry which is preliminary data.</text>
</comment>